<dbReference type="Proteomes" id="UP000028181">
    <property type="component" value="Chromosome I"/>
</dbReference>
<feature type="transmembrane region" description="Helical" evidence="1">
    <location>
        <begin position="47"/>
        <end position="66"/>
    </location>
</feature>
<keyword evidence="1" id="KW-0472">Membrane</keyword>
<dbReference type="eggNOG" id="COG3224">
    <property type="taxonomic scope" value="Bacteria"/>
</dbReference>
<proteinExistence type="predicted"/>
<sequence length="82" mass="9213">MQPKPARVNPSKARLAIVMILAVYPLITMLLYILAPLTEGWAVWHRTILIAPIMVLSIVFVVSPAIQKYLGWFVARMPSPTK</sequence>
<dbReference type="EMBL" id="HG938353">
    <property type="protein sequence ID" value="CDN50440.1"/>
    <property type="molecule type" value="Genomic_DNA"/>
</dbReference>
<gene>
    <name evidence="2" type="ORF">RG540_CH42980</name>
</gene>
<evidence type="ECO:0000313" key="2">
    <source>
        <dbReference type="EMBL" id="CDN50440.1"/>
    </source>
</evidence>
<dbReference type="KEGG" id="ngg:RG540_CH42980"/>
<dbReference type="HOGENOM" id="CLU_194538_0_0_5"/>
<feature type="transmembrane region" description="Helical" evidence="1">
    <location>
        <begin position="12"/>
        <end position="35"/>
    </location>
</feature>
<dbReference type="GeneID" id="24257102"/>
<accession>A0A068SZ75</accession>
<name>A0A068SZ75_NEOGA</name>
<organism evidence="2 3">
    <name type="scientific">Neorhizobium galegae bv. orientalis str. HAMBI 540</name>
    <dbReference type="NCBI Taxonomy" id="1028800"/>
    <lineage>
        <taxon>Bacteria</taxon>
        <taxon>Pseudomonadati</taxon>
        <taxon>Pseudomonadota</taxon>
        <taxon>Alphaproteobacteria</taxon>
        <taxon>Hyphomicrobiales</taxon>
        <taxon>Rhizobiaceae</taxon>
        <taxon>Rhizobium/Agrobacterium group</taxon>
        <taxon>Neorhizobium</taxon>
    </lineage>
</organism>
<keyword evidence="1" id="KW-0812">Transmembrane</keyword>
<dbReference type="OrthoDB" id="7376211at2"/>
<reference evidence="3" key="1">
    <citation type="journal article" date="2014" name="BMC Genomics">
        <title>Genome sequencing of two Neorhizobium galegae strains reveals a noeT gene responsible for the unusual acetylation of the nodulation factors.</title>
        <authorList>
            <person name="Osterman J."/>
            <person name="Marsh J."/>
            <person name="Laine P.K."/>
            <person name="Zeng Z."/>
            <person name="Alatalo E."/>
            <person name="Sullivan J.T."/>
            <person name="Young J.P."/>
            <person name="Thomas-Oates J."/>
            <person name="Paulin L."/>
            <person name="Lindstrom K."/>
        </authorList>
    </citation>
    <scope>NUCLEOTIDE SEQUENCE [LARGE SCALE GENOMIC DNA]</scope>
    <source>
        <strain evidence="3">HAMBI 540</strain>
    </source>
</reference>
<keyword evidence="3" id="KW-1185">Reference proteome</keyword>
<keyword evidence="1" id="KW-1133">Transmembrane helix</keyword>
<dbReference type="AlphaFoldDB" id="A0A068SZ75"/>
<protein>
    <submittedName>
        <fullName evidence="2">Uncharacterized protein</fullName>
    </submittedName>
</protein>
<dbReference type="RefSeq" id="WP_038594416.1">
    <property type="nucleotide sequence ID" value="NZ_HG938353.1"/>
</dbReference>
<evidence type="ECO:0000256" key="1">
    <source>
        <dbReference type="SAM" id="Phobius"/>
    </source>
</evidence>
<evidence type="ECO:0000313" key="3">
    <source>
        <dbReference type="Proteomes" id="UP000028181"/>
    </source>
</evidence>
<dbReference type="PATRIC" id="fig|1028800.3.peg.4355"/>